<evidence type="ECO:0000313" key="2">
    <source>
        <dbReference type="EMBL" id="OHA25678.1"/>
    </source>
</evidence>
<keyword evidence="1" id="KW-1133">Transmembrane helix</keyword>
<protein>
    <submittedName>
        <fullName evidence="2">Signal peptidase I</fullName>
    </submittedName>
</protein>
<evidence type="ECO:0000313" key="3">
    <source>
        <dbReference type="Proteomes" id="UP000177943"/>
    </source>
</evidence>
<evidence type="ECO:0000256" key="1">
    <source>
        <dbReference type="SAM" id="Phobius"/>
    </source>
</evidence>
<gene>
    <name evidence="2" type="ORF">A3D56_04100</name>
</gene>
<feature type="transmembrane region" description="Helical" evidence="1">
    <location>
        <begin position="79"/>
        <end position="97"/>
    </location>
</feature>
<name>A0A1G2MP82_9BACT</name>
<feature type="transmembrane region" description="Helical" evidence="1">
    <location>
        <begin position="50"/>
        <end position="72"/>
    </location>
</feature>
<dbReference type="Pfam" id="PF18936">
    <property type="entry name" value="DUF5684"/>
    <property type="match status" value="1"/>
</dbReference>
<keyword evidence="1" id="KW-0812">Transmembrane</keyword>
<dbReference type="EMBL" id="MHRP01000048">
    <property type="protein sequence ID" value="OHA25678.1"/>
    <property type="molecule type" value="Genomic_DNA"/>
</dbReference>
<keyword evidence="1" id="KW-0472">Membrane</keyword>
<proteinExistence type="predicted"/>
<dbReference type="AlphaFoldDB" id="A0A1G2MP82"/>
<dbReference type="Proteomes" id="UP000177943">
    <property type="component" value="Unassembled WGS sequence"/>
</dbReference>
<accession>A0A1G2MP82</accession>
<dbReference type="InterPro" id="IPR043739">
    <property type="entry name" value="DUF5684"/>
</dbReference>
<organism evidence="2 3">
    <name type="scientific">Candidatus Taylorbacteria bacterium RIFCSPHIGHO2_02_FULL_45_35</name>
    <dbReference type="NCBI Taxonomy" id="1802311"/>
    <lineage>
        <taxon>Bacteria</taxon>
        <taxon>Candidatus Tayloriibacteriota</taxon>
    </lineage>
</organism>
<comment type="caution">
    <text evidence="2">The sequence shown here is derived from an EMBL/GenBank/DDBJ whole genome shotgun (WGS) entry which is preliminary data.</text>
</comment>
<sequence>MFLFTTLALIIIMVAGLWKTFEKGGKHGWAALVPIYNTINLLEIAGKPTWWIFFFFIPFVNMIMGIVLAHYIAISFGKGIGFTIGLIILPFVFYPILGFGDATYRKPTAPASNPSNQTPPTSTT</sequence>
<reference evidence="2 3" key="1">
    <citation type="journal article" date="2016" name="Nat. Commun.">
        <title>Thousands of microbial genomes shed light on interconnected biogeochemical processes in an aquifer system.</title>
        <authorList>
            <person name="Anantharaman K."/>
            <person name="Brown C.T."/>
            <person name="Hug L.A."/>
            <person name="Sharon I."/>
            <person name="Castelle C.J."/>
            <person name="Probst A.J."/>
            <person name="Thomas B.C."/>
            <person name="Singh A."/>
            <person name="Wilkins M.J."/>
            <person name="Karaoz U."/>
            <person name="Brodie E.L."/>
            <person name="Williams K.H."/>
            <person name="Hubbard S.S."/>
            <person name="Banfield J.F."/>
        </authorList>
    </citation>
    <scope>NUCLEOTIDE SEQUENCE [LARGE SCALE GENOMIC DNA]</scope>
</reference>